<gene>
    <name evidence="2" type="ORF">COHA_007796</name>
</gene>
<sequence>MWGDVADWMRPDDAPQGAPAVLAPPAGFSAAPLLHGAAGPASAALWVPDGLPDSPTMQDLDALLLPQPVQPAAAAADSVPPLPWWPDSPPPLGAAATAQQPVQLPAQLPAAAMQPDTLLASMLALPTAAAGSGASSLGSFDLGALDLAALAGTTGGNSNACLIGNSPLQAQRAQKQPPQQQAQLPQQQPQQQQCAATAAAQPVAQQQQQERRPLSPQACLFAAVKQRRHVLVRRLLDLGAPPNFCGVDVPLRCAAALAVAGIPVSGSEHLTPLMLAVQQLDAPCVELLLSHGAALEPGPQVGGGTAYCRPLLLQLLDAIAGAASGTAAAAATAAGAAAAPTPSAAVSGSSSDSGSGSITAACSSGSEAAGGGGKQPSAPNAVLAAARSVLEVLLQHGADPFEQDPHRPTNFLSECAHPALLRMAVSHVESQCQLGCGSLSPAEYEQLVWAGRRAYAA</sequence>
<name>A0AAD5DQ42_9CHLO</name>
<keyword evidence="3" id="KW-1185">Reference proteome</keyword>
<dbReference type="InterPro" id="IPR036770">
    <property type="entry name" value="Ankyrin_rpt-contain_sf"/>
</dbReference>
<feature type="region of interest" description="Disordered" evidence="1">
    <location>
        <begin position="169"/>
        <end position="195"/>
    </location>
</feature>
<evidence type="ECO:0000256" key="1">
    <source>
        <dbReference type="SAM" id="MobiDB-lite"/>
    </source>
</evidence>
<organism evidence="2 3">
    <name type="scientific">Chlorella ohadii</name>
    <dbReference type="NCBI Taxonomy" id="2649997"/>
    <lineage>
        <taxon>Eukaryota</taxon>
        <taxon>Viridiplantae</taxon>
        <taxon>Chlorophyta</taxon>
        <taxon>core chlorophytes</taxon>
        <taxon>Trebouxiophyceae</taxon>
        <taxon>Chlorellales</taxon>
        <taxon>Chlorellaceae</taxon>
        <taxon>Chlorella clade</taxon>
        <taxon>Chlorella</taxon>
    </lineage>
</organism>
<evidence type="ECO:0000313" key="3">
    <source>
        <dbReference type="Proteomes" id="UP001205105"/>
    </source>
</evidence>
<dbReference type="InterPro" id="IPR002110">
    <property type="entry name" value="Ankyrin_rpt"/>
</dbReference>
<reference evidence="2" key="1">
    <citation type="submission" date="2020-11" db="EMBL/GenBank/DDBJ databases">
        <title>Chlorella ohadii genome sequencing and assembly.</title>
        <authorList>
            <person name="Murik O."/>
            <person name="Treves H."/>
            <person name="Kedem I."/>
            <person name="Shotland Y."/>
            <person name="Kaplan A."/>
        </authorList>
    </citation>
    <scope>NUCLEOTIDE SEQUENCE</scope>
    <source>
        <strain evidence="2">1</strain>
    </source>
</reference>
<accession>A0AAD5DQ42</accession>
<protein>
    <submittedName>
        <fullName evidence="2">Uncharacterized protein</fullName>
    </submittedName>
</protein>
<dbReference type="Gene3D" id="1.25.40.20">
    <property type="entry name" value="Ankyrin repeat-containing domain"/>
    <property type="match status" value="1"/>
</dbReference>
<dbReference type="AlphaFoldDB" id="A0AAD5DQ42"/>
<dbReference type="EMBL" id="JADXDR010000126">
    <property type="protein sequence ID" value="KAI7838424.1"/>
    <property type="molecule type" value="Genomic_DNA"/>
</dbReference>
<evidence type="ECO:0000313" key="2">
    <source>
        <dbReference type="EMBL" id="KAI7838424.1"/>
    </source>
</evidence>
<comment type="caution">
    <text evidence="2">The sequence shown here is derived from an EMBL/GenBank/DDBJ whole genome shotgun (WGS) entry which is preliminary data.</text>
</comment>
<dbReference type="SUPFAM" id="SSF48403">
    <property type="entry name" value="Ankyrin repeat"/>
    <property type="match status" value="1"/>
</dbReference>
<dbReference type="Proteomes" id="UP001205105">
    <property type="component" value="Unassembled WGS sequence"/>
</dbReference>
<dbReference type="Pfam" id="PF00023">
    <property type="entry name" value="Ank"/>
    <property type="match status" value="1"/>
</dbReference>
<proteinExistence type="predicted"/>